<feature type="compositionally biased region" description="Basic and acidic residues" evidence="1">
    <location>
        <begin position="120"/>
        <end position="143"/>
    </location>
</feature>
<name>A0AA35W0U0_LACSI</name>
<feature type="compositionally biased region" description="Low complexity" evidence="1">
    <location>
        <begin position="145"/>
        <end position="156"/>
    </location>
</feature>
<sequence>MIFKLAIDDLQAINRRRSGRFVALLLLPFFSRLEDKEYAKFNDKNLDVYQAYYKDLFQDIVAIGDKAKVPCEFGDSITVDDVQFVDITDGKVDTDEVRLFENVDPFLTYDISSMNRREKRLTSRRDNKRKFEGKMKENMKEKSNQPSRQTTQSPTTKDCMAIVSTFPGFEEGSIGYLEVLKIFLKKLTCQNFMVPKTNETKMEFLKRLIEKEK</sequence>
<feature type="region of interest" description="Disordered" evidence="1">
    <location>
        <begin position="118"/>
        <end position="156"/>
    </location>
</feature>
<reference evidence="2" key="1">
    <citation type="submission" date="2023-04" db="EMBL/GenBank/DDBJ databases">
        <authorList>
            <person name="Vijverberg K."/>
            <person name="Xiong W."/>
            <person name="Schranz E."/>
        </authorList>
    </citation>
    <scope>NUCLEOTIDE SEQUENCE</scope>
</reference>
<dbReference type="Proteomes" id="UP001177003">
    <property type="component" value="Chromosome 2"/>
</dbReference>
<dbReference type="AlphaFoldDB" id="A0AA35W0U0"/>
<evidence type="ECO:0000256" key="1">
    <source>
        <dbReference type="SAM" id="MobiDB-lite"/>
    </source>
</evidence>
<dbReference type="PANTHER" id="PTHR31704">
    <property type="entry name" value="MYB/SANT-LIKE DNA-BINDING DOMAIN PROTEIN-RELATED"/>
    <property type="match status" value="1"/>
</dbReference>
<proteinExistence type="predicted"/>
<accession>A0AA35W0U0</accession>
<keyword evidence="3" id="KW-1185">Reference proteome</keyword>
<evidence type="ECO:0000313" key="2">
    <source>
        <dbReference type="EMBL" id="CAI9271618.1"/>
    </source>
</evidence>
<evidence type="ECO:0000313" key="3">
    <source>
        <dbReference type="Proteomes" id="UP001177003"/>
    </source>
</evidence>
<gene>
    <name evidence="2" type="ORF">LSALG_LOCUS11884</name>
</gene>
<protein>
    <submittedName>
        <fullName evidence="2">Uncharacterized protein</fullName>
    </submittedName>
</protein>
<dbReference type="PANTHER" id="PTHR31704:SF37">
    <property type="entry name" value="HEAT SHOCK PROTEIN"/>
    <property type="match status" value="1"/>
</dbReference>
<organism evidence="2 3">
    <name type="scientific">Lactuca saligna</name>
    <name type="common">Willowleaf lettuce</name>
    <dbReference type="NCBI Taxonomy" id="75948"/>
    <lineage>
        <taxon>Eukaryota</taxon>
        <taxon>Viridiplantae</taxon>
        <taxon>Streptophyta</taxon>
        <taxon>Embryophyta</taxon>
        <taxon>Tracheophyta</taxon>
        <taxon>Spermatophyta</taxon>
        <taxon>Magnoliopsida</taxon>
        <taxon>eudicotyledons</taxon>
        <taxon>Gunneridae</taxon>
        <taxon>Pentapetalae</taxon>
        <taxon>asterids</taxon>
        <taxon>campanulids</taxon>
        <taxon>Asterales</taxon>
        <taxon>Asteraceae</taxon>
        <taxon>Cichorioideae</taxon>
        <taxon>Cichorieae</taxon>
        <taxon>Lactucinae</taxon>
        <taxon>Lactuca</taxon>
    </lineage>
</organism>
<dbReference type="EMBL" id="OX465078">
    <property type="protein sequence ID" value="CAI9271618.1"/>
    <property type="molecule type" value="Genomic_DNA"/>
</dbReference>